<dbReference type="Gene3D" id="3.90.320.10">
    <property type="match status" value="1"/>
</dbReference>
<dbReference type="InterPro" id="IPR011604">
    <property type="entry name" value="PDDEXK-like_dom_sf"/>
</dbReference>
<evidence type="ECO:0008006" key="2">
    <source>
        <dbReference type="Google" id="ProtNLM"/>
    </source>
</evidence>
<reference evidence="1" key="1">
    <citation type="submission" date="2018-05" db="EMBL/GenBank/DDBJ databases">
        <authorList>
            <person name="Lanie J.A."/>
            <person name="Ng W.-L."/>
            <person name="Kazmierczak K.M."/>
            <person name="Andrzejewski T.M."/>
            <person name="Davidsen T.M."/>
            <person name="Wayne K.J."/>
            <person name="Tettelin H."/>
            <person name="Glass J.I."/>
            <person name="Rusch D."/>
            <person name="Podicherti R."/>
            <person name="Tsui H.-C.T."/>
            <person name="Winkler M.E."/>
        </authorList>
    </citation>
    <scope>NUCLEOTIDE SEQUENCE</scope>
</reference>
<organism evidence="1">
    <name type="scientific">marine metagenome</name>
    <dbReference type="NCBI Taxonomy" id="408172"/>
    <lineage>
        <taxon>unclassified sequences</taxon>
        <taxon>metagenomes</taxon>
        <taxon>ecological metagenomes</taxon>
    </lineage>
</organism>
<proteinExistence type="predicted"/>
<name>A0A382GMD7_9ZZZZ</name>
<evidence type="ECO:0000313" key="1">
    <source>
        <dbReference type="EMBL" id="SVB75974.1"/>
    </source>
</evidence>
<protein>
    <recommendedName>
        <fullName evidence="2">PD-(D/E)XK endonuclease-like domain-containing protein</fullName>
    </recommendedName>
</protein>
<gene>
    <name evidence="1" type="ORF">METZ01_LOCUS228828</name>
</gene>
<accession>A0A382GMD7</accession>
<dbReference type="EMBL" id="UINC01056211">
    <property type="protein sequence ID" value="SVB75974.1"/>
    <property type="molecule type" value="Genomic_DNA"/>
</dbReference>
<sequence length="298" mass="33230">MSADILTKVQVFLHEALNSDGEGVTMPPHLIEEFREACGNALEKQFSSRENSYRIRMSGIGRPLCQQKLDKNPDVKSENDYTLIMKFLLGDLIEAVAIAVMKASGVEIQDEQKGVELDIADMTMNGTYDVKINDKIYDIKSTSPAAFASKFGANGGYQLVKDNDPFGYITQGYLYSAASGSDFGGWIAINKSTGEWAVCEAPDVQDEDKEQALGSARESIKNILADKPFAREFLDSPETYKDTDKSIKPTGNRLLGKDCSFCGYKKHCWPNAVLHRKVSLNRKRRPLVWYSKLVTEEL</sequence>
<dbReference type="AlphaFoldDB" id="A0A382GMD7"/>